<dbReference type="GO" id="GO:0016020">
    <property type="term" value="C:membrane"/>
    <property type="evidence" value="ECO:0007669"/>
    <property type="project" value="UniProtKB-SubCell"/>
</dbReference>
<dbReference type="STRING" id="760192.Halhy_0647"/>
<dbReference type="PANTHER" id="PTHR43066">
    <property type="entry name" value="RHOMBOID-RELATED PROTEIN"/>
    <property type="match status" value="1"/>
</dbReference>
<dbReference type="KEGG" id="hhy:Halhy_0647"/>
<dbReference type="Proteomes" id="UP000008461">
    <property type="component" value="Chromosome"/>
</dbReference>
<evidence type="ECO:0000313" key="7">
    <source>
        <dbReference type="EMBL" id="AEE48555.1"/>
    </source>
</evidence>
<comment type="subcellular location">
    <subcellularLocation>
        <location evidence="1">Membrane</location>
        <topology evidence="1">Multi-pass membrane protein</topology>
    </subcellularLocation>
</comment>
<evidence type="ECO:0000259" key="6">
    <source>
        <dbReference type="Pfam" id="PF01694"/>
    </source>
</evidence>
<dbReference type="OrthoDB" id="9807874at2"/>
<dbReference type="Pfam" id="PF01694">
    <property type="entry name" value="Rhomboid"/>
    <property type="match status" value="1"/>
</dbReference>
<keyword evidence="4 5" id="KW-0472">Membrane</keyword>
<dbReference type="GO" id="GO:0004252">
    <property type="term" value="F:serine-type endopeptidase activity"/>
    <property type="evidence" value="ECO:0007669"/>
    <property type="project" value="InterPro"/>
</dbReference>
<keyword evidence="2 5" id="KW-0812">Transmembrane</keyword>
<feature type="transmembrane region" description="Helical" evidence="5">
    <location>
        <begin position="173"/>
        <end position="192"/>
    </location>
</feature>
<protein>
    <submittedName>
        <fullName evidence="7">Rhomboid family protein</fullName>
    </submittedName>
</protein>
<dbReference type="eggNOG" id="COG0705">
    <property type="taxonomic scope" value="Bacteria"/>
</dbReference>
<dbReference type="InterPro" id="IPR022764">
    <property type="entry name" value="Peptidase_S54_rhomboid_dom"/>
</dbReference>
<organism evidence="7 8">
    <name type="scientific">Haliscomenobacter hydrossis (strain ATCC 27775 / DSM 1100 / LMG 10767 / O)</name>
    <dbReference type="NCBI Taxonomy" id="760192"/>
    <lineage>
        <taxon>Bacteria</taxon>
        <taxon>Pseudomonadati</taxon>
        <taxon>Bacteroidota</taxon>
        <taxon>Saprospiria</taxon>
        <taxon>Saprospirales</taxon>
        <taxon>Haliscomenobacteraceae</taxon>
        <taxon>Haliscomenobacter</taxon>
    </lineage>
</organism>
<sequence>MEQLNFTTALLVLTGLISWQAFNNRDMYLKLMFVPYEMKRKNDYFRFLTHGMVHADVNHLLFNLITLYSFGIGVEFYFQQYFGQQVGIILYLLFYFSGIILSSLPDYYRHQDNPGYRAVGASGGVAAIVFGYIFMNPWDRVFWVVPAGLYGVLYIIYSIYMDRNSNDNIGHNAHLWGSLYGIVFVYSLLQLMRPEVLSGIFQNYIPF</sequence>
<name>F4L1L1_HALH1</name>
<evidence type="ECO:0000256" key="3">
    <source>
        <dbReference type="ARBA" id="ARBA00022989"/>
    </source>
</evidence>
<feature type="transmembrane region" description="Helical" evidence="5">
    <location>
        <begin position="6"/>
        <end position="22"/>
    </location>
</feature>
<dbReference type="RefSeq" id="WP_013763119.1">
    <property type="nucleotide sequence ID" value="NC_015510.1"/>
</dbReference>
<keyword evidence="3 5" id="KW-1133">Transmembrane helix</keyword>
<reference evidence="7 8" key="1">
    <citation type="journal article" date="2011" name="Stand. Genomic Sci.">
        <title>Complete genome sequence of Haliscomenobacter hydrossis type strain (O).</title>
        <authorList>
            <consortium name="US DOE Joint Genome Institute (JGI-PGF)"/>
            <person name="Daligault H."/>
            <person name="Lapidus A."/>
            <person name="Zeytun A."/>
            <person name="Nolan M."/>
            <person name="Lucas S."/>
            <person name="Del Rio T.G."/>
            <person name="Tice H."/>
            <person name="Cheng J.F."/>
            <person name="Tapia R."/>
            <person name="Han C."/>
            <person name="Goodwin L."/>
            <person name="Pitluck S."/>
            <person name="Liolios K."/>
            <person name="Pagani I."/>
            <person name="Ivanova N."/>
            <person name="Huntemann M."/>
            <person name="Mavromatis K."/>
            <person name="Mikhailova N."/>
            <person name="Pati A."/>
            <person name="Chen A."/>
            <person name="Palaniappan K."/>
            <person name="Land M."/>
            <person name="Hauser L."/>
            <person name="Brambilla E.M."/>
            <person name="Rohde M."/>
            <person name="Verbarg S."/>
            <person name="Goker M."/>
            <person name="Bristow J."/>
            <person name="Eisen J.A."/>
            <person name="Markowitz V."/>
            <person name="Hugenholtz P."/>
            <person name="Kyrpides N.C."/>
            <person name="Klenk H.P."/>
            <person name="Woyke T."/>
        </authorList>
    </citation>
    <scope>NUCLEOTIDE SEQUENCE [LARGE SCALE GENOMIC DNA]</scope>
    <source>
        <strain evidence="8">ATCC 27775 / DSM 1100 / LMG 10767 / O</strain>
    </source>
</reference>
<evidence type="ECO:0000256" key="1">
    <source>
        <dbReference type="ARBA" id="ARBA00004141"/>
    </source>
</evidence>
<feature type="transmembrane region" description="Helical" evidence="5">
    <location>
        <begin position="116"/>
        <end position="135"/>
    </location>
</feature>
<accession>F4L1L1</accession>
<dbReference type="SUPFAM" id="SSF144091">
    <property type="entry name" value="Rhomboid-like"/>
    <property type="match status" value="1"/>
</dbReference>
<proteinExistence type="predicted"/>
<gene>
    <name evidence="7" type="ordered locus">Halhy_0647</name>
</gene>
<dbReference type="HOGENOM" id="CLU_055068_9_1_10"/>
<dbReference type="AlphaFoldDB" id="F4L1L1"/>
<feature type="domain" description="Peptidase S54 rhomboid" evidence="6">
    <location>
        <begin position="42"/>
        <end position="189"/>
    </location>
</feature>
<feature type="transmembrane region" description="Helical" evidence="5">
    <location>
        <begin position="141"/>
        <end position="161"/>
    </location>
</feature>
<feature type="transmembrane region" description="Helical" evidence="5">
    <location>
        <begin position="84"/>
        <end position="104"/>
    </location>
</feature>
<keyword evidence="8" id="KW-1185">Reference proteome</keyword>
<evidence type="ECO:0000256" key="4">
    <source>
        <dbReference type="ARBA" id="ARBA00023136"/>
    </source>
</evidence>
<evidence type="ECO:0000256" key="5">
    <source>
        <dbReference type="SAM" id="Phobius"/>
    </source>
</evidence>
<dbReference type="InterPro" id="IPR035952">
    <property type="entry name" value="Rhomboid-like_sf"/>
</dbReference>
<dbReference type="Gene3D" id="1.20.1540.10">
    <property type="entry name" value="Rhomboid-like"/>
    <property type="match status" value="1"/>
</dbReference>
<evidence type="ECO:0000256" key="2">
    <source>
        <dbReference type="ARBA" id="ARBA00022692"/>
    </source>
</evidence>
<dbReference type="EMBL" id="CP002691">
    <property type="protein sequence ID" value="AEE48555.1"/>
    <property type="molecule type" value="Genomic_DNA"/>
</dbReference>
<evidence type="ECO:0000313" key="8">
    <source>
        <dbReference type="Proteomes" id="UP000008461"/>
    </source>
</evidence>
<reference key="2">
    <citation type="submission" date="2011-04" db="EMBL/GenBank/DDBJ databases">
        <title>Complete sequence of chromosome of Haliscomenobacter hydrossis DSM 1100.</title>
        <authorList>
            <consortium name="US DOE Joint Genome Institute (JGI-PGF)"/>
            <person name="Lucas S."/>
            <person name="Han J."/>
            <person name="Lapidus A."/>
            <person name="Bruce D."/>
            <person name="Goodwin L."/>
            <person name="Pitluck S."/>
            <person name="Peters L."/>
            <person name="Kyrpides N."/>
            <person name="Mavromatis K."/>
            <person name="Ivanova N."/>
            <person name="Ovchinnikova G."/>
            <person name="Pagani I."/>
            <person name="Daligault H."/>
            <person name="Detter J.C."/>
            <person name="Han C."/>
            <person name="Land M."/>
            <person name="Hauser L."/>
            <person name="Markowitz V."/>
            <person name="Cheng J.-F."/>
            <person name="Hugenholtz P."/>
            <person name="Woyke T."/>
            <person name="Wu D."/>
            <person name="Verbarg S."/>
            <person name="Frueling A."/>
            <person name="Brambilla E."/>
            <person name="Klenk H.-P."/>
            <person name="Eisen J.A."/>
        </authorList>
    </citation>
    <scope>NUCLEOTIDE SEQUENCE</scope>
    <source>
        <strain>DSM 1100</strain>
    </source>
</reference>